<protein>
    <recommendedName>
        <fullName evidence="2">oleoyl-[acyl-carrier-protein] hydrolase</fullName>
        <ecNumber evidence="2">3.1.2.14</ecNumber>
    </recommendedName>
</protein>
<reference evidence="4" key="1">
    <citation type="submission" date="2021-02" db="EMBL/GenBank/DDBJ databases">
        <authorList>
            <person name="Nowell W R."/>
        </authorList>
    </citation>
    <scope>NUCLEOTIDE SEQUENCE</scope>
</reference>
<dbReference type="SUPFAM" id="SSF53474">
    <property type="entry name" value="alpha/beta-Hydrolases"/>
    <property type="match status" value="1"/>
</dbReference>
<dbReference type="Proteomes" id="UP000663845">
    <property type="component" value="Unassembled WGS sequence"/>
</dbReference>
<dbReference type="InterPro" id="IPR012223">
    <property type="entry name" value="TEII"/>
</dbReference>
<organism evidence="4 5">
    <name type="scientific">Adineta steineri</name>
    <dbReference type="NCBI Taxonomy" id="433720"/>
    <lineage>
        <taxon>Eukaryota</taxon>
        <taxon>Metazoa</taxon>
        <taxon>Spiralia</taxon>
        <taxon>Gnathifera</taxon>
        <taxon>Rotifera</taxon>
        <taxon>Eurotatoria</taxon>
        <taxon>Bdelloidea</taxon>
        <taxon>Adinetida</taxon>
        <taxon>Adinetidae</taxon>
        <taxon>Adineta</taxon>
    </lineage>
</organism>
<dbReference type="InterPro" id="IPR001031">
    <property type="entry name" value="Thioesterase"/>
</dbReference>
<proteinExistence type="inferred from homology"/>
<evidence type="ECO:0000313" key="4">
    <source>
        <dbReference type="EMBL" id="CAF1339687.1"/>
    </source>
</evidence>
<sequence length="559" mass="65621">MDIVTELFKLNSSSLLQLQHLVMVGEVHDTLLNGKRWQQIIEHYLPSLEIFQFYFDATNDNNWNYIEYHTGDWIITDFDSIMNSFKTDFWLHKHQWYIYGETNDETTIINTLPLCTSSSLYLRTTLPVNTGYRAQITSPIVPYTHQYENMIQELTLCINPDADSSEKFYDYYFSNIIKLCLDTDSKLQNIVESLSNVINLNNVQQLELTHPIQSNSMGLSELLPHLPNLTTLNVYYGMTNDFTFLNTIKNKSLFEHLEIRVLTKLDFLKILEILQNNPYSLILKIRVDNEEFEDRSRQVIVNWLKEQTHLTSRDEVLTVSFNVLNMEKLNAWITIECHYYREWDKNFPEYEFSIVIYPGRGSRFGDKLLTEMKDYITQLDKGLLPFIKKPCIFIGHSLGTAVSFALAKHMVDKKNKNNFLKLLLEMGRGPPHLIDPDEPFENMNDKELTAELKRLADPSQREIYDYPDFMAMILPMFRADSRVAGQLLEQTPLDIPIICYGGDKEEKVDEAFINRWKELTTKHDLFRVRMFHGHHHFQSECEAQVLQALQEDFRKIISL</sequence>
<dbReference type="Gene3D" id="3.40.50.1820">
    <property type="entry name" value="alpha/beta hydrolase"/>
    <property type="match status" value="1"/>
</dbReference>
<evidence type="ECO:0000313" key="5">
    <source>
        <dbReference type="Proteomes" id="UP000663845"/>
    </source>
</evidence>
<dbReference type="PANTHER" id="PTHR11487:SF0">
    <property type="entry name" value="S-ACYL FATTY ACID SYNTHASE THIOESTERASE, MEDIUM CHAIN"/>
    <property type="match status" value="1"/>
</dbReference>
<dbReference type="Pfam" id="PF00975">
    <property type="entry name" value="Thioesterase"/>
    <property type="match status" value="1"/>
</dbReference>
<dbReference type="AlphaFoldDB" id="A0A815GKC3"/>
<feature type="domain" description="Thioesterase" evidence="3">
    <location>
        <begin position="337"/>
        <end position="547"/>
    </location>
</feature>
<dbReference type="GO" id="GO:0008610">
    <property type="term" value="P:lipid biosynthetic process"/>
    <property type="evidence" value="ECO:0007669"/>
    <property type="project" value="TreeGrafter"/>
</dbReference>
<name>A0A815GKC3_9BILA</name>
<dbReference type="InterPro" id="IPR029058">
    <property type="entry name" value="AB_hydrolase_fold"/>
</dbReference>
<dbReference type="EMBL" id="CAJNOG010000703">
    <property type="protein sequence ID" value="CAF1339687.1"/>
    <property type="molecule type" value="Genomic_DNA"/>
</dbReference>
<gene>
    <name evidence="4" type="ORF">JYZ213_LOCUS34423</name>
</gene>
<comment type="caution">
    <text evidence="4">The sequence shown here is derived from an EMBL/GenBank/DDBJ whole genome shotgun (WGS) entry which is preliminary data.</text>
</comment>
<evidence type="ECO:0000259" key="3">
    <source>
        <dbReference type="Pfam" id="PF00975"/>
    </source>
</evidence>
<accession>A0A815GKC3</accession>
<evidence type="ECO:0000256" key="2">
    <source>
        <dbReference type="ARBA" id="ARBA00012480"/>
    </source>
</evidence>
<dbReference type="PANTHER" id="PTHR11487">
    <property type="entry name" value="THIOESTERASE"/>
    <property type="match status" value="1"/>
</dbReference>
<dbReference type="GO" id="GO:0016297">
    <property type="term" value="F:fatty acyl-[ACP] hydrolase activity"/>
    <property type="evidence" value="ECO:0007669"/>
    <property type="project" value="UniProtKB-EC"/>
</dbReference>
<comment type="similarity">
    <text evidence="1">Belongs to the thioesterase family.</text>
</comment>
<evidence type="ECO:0000256" key="1">
    <source>
        <dbReference type="ARBA" id="ARBA00007169"/>
    </source>
</evidence>
<dbReference type="EC" id="3.1.2.14" evidence="2"/>